<dbReference type="EMBL" id="LR798365">
    <property type="protein sequence ID" value="CAB5226854.1"/>
    <property type="molecule type" value="Genomic_DNA"/>
</dbReference>
<dbReference type="EMBL" id="LR796846">
    <property type="protein sequence ID" value="CAB4169608.1"/>
    <property type="molecule type" value="Genomic_DNA"/>
</dbReference>
<evidence type="ECO:0000313" key="5">
    <source>
        <dbReference type="EMBL" id="CAB4189563.1"/>
    </source>
</evidence>
<dbReference type="EMBL" id="LR796628">
    <property type="protein sequence ID" value="CAB4155654.1"/>
    <property type="molecule type" value="Genomic_DNA"/>
</dbReference>
<evidence type="ECO:0000256" key="1">
    <source>
        <dbReference type="SAM" id="MobiDB-lite"/>
    </source>
</evidence>
<accession>A0A6J5QYS4</accession>
<evidence type="ECO:0000313" key="3">
    <source>
        <dbReference type="EMBL" id="CAB4169608.1"/>
    </source>
</evidence>
<sequence length="181" mass="19255">MAIGRGSMTKELFGNRQKAKKMATGGMPTPSDMMNTRGRDIADMAQQGGMKMATNAPSRIVPTNPATYAQGTPPMPGMAGPVRTMKKGGMMKMKNGGTTNAVRPEGKAAGMPGNRGVRFVENELKNTTDLSYDNYQHLQKFLKAAQKGLFMADEPKKGMKKGGSVRGCGCATRGKSGAKVY</sequence>
<evidence type="ECO:0000313" key="8">
    <source>
        <dbReference type="EMBL" id="CAB5226854.1"/>
    </source>
</evidence>
<proteinExistence type="predicted"/>
<reference evidence="5" key="1">
    <citation type="submission" date="2020-05" db="EMBL/GenBank/DDBJ databases">
        <authorList>
            <person name="Chiriac C."/>
            <person name="Salcher M."/>
            <person name="Ghai R."/>
            <person name="Kavagutti S V."/>
        </authorList>
    </citation>
    <scope>NUCLEOTIDE SEQUENCE</scope>
</reference>
<gene>
    <name evidence="4" type="ORF">UFOVP1064_59</name>
    <name evidence="5" type="ORF">UFOVP1197_4</name>
    <name evidence="6" type="ORF">UFOVP1294_12</name>
    <name evidence="7" type="ORF">UFOVP1412_15</name>
    <name evidence="8" type="ORF">UFOVP1515_56</name>
    <name evidence="2" type="ORF">UFOVP659_16</name>
    <name evidence="3" type="ORF">UFOVP885_69</name>
</gene>
<dbReference type="EMBL" id="LR797154">
    <property type="protein sequence ID" value="CAB4189563.1"/>
    <property type="molecule type" value="Genomic_DNA"/>
</dbReference>
<dbReference type="EMBL" id="LR797365">
    <property type="protein sequence ID" value="CAB4210408.1"/>
    <property type="molecule type" value="Genomic_DNA"/>
</dbReference>
<evidence type="ECO:0000313" key="7">
    <source>
        <dbReference type="EMBL" id="CAB4210408.1"/>
    </source>
</evidence>
<protein>
    <submittedName>
        <fullName evidence="5">Uncharacterized protein</fullName>
    </submittedName>
</protein>
<dbReference type="EMBL" id="LR797015">
    <property type="protein sequence ID" value="CAB4181736.1"/>
    <property type="molecule type" value="Genomic_DNA"/>
</dbReference>
<evidence type="ECO:0000313" key="6">
    <source>
        <dbReference type="EMBL" id="CAB4195375.1"/>
    </source>
</evidence>
<dbReference type="EMBL" id="LR797241">
    <property type="protein sequence ID" value="CAB4195375.1"/>
    <property type="molecule type" value="Genomic_DNA"/>
</dbReference>
<evidence type="ECO:0000313" key="2">
    <source>
        <dbReference type="EMBL" id="CAB4155654.1"/>
    </source>
</evidence>
<organism evidence="5">
    <name type="scientific">uncultured Caudovirales phage</name>
    <dbReference type="NCBI Taxonomy" id="2100421"/>
    <lineage>
        <taxon>Viruses</taxon>
        <taxon>Duplodnaviria</taxon>
        <taxon>Heunggongvirae</taxon>
        <taxon>Uroviricota</taxon>
        <taxon>Caudoviricetes</taxon>
        <taxon>Peduoviridae</taxon>
        <taxon>Maltschvirus</taxon>
        <taxon>Maltschvirus maltsch</taxon>
    </lineage>
</organism>
<evidence type="ECO:0000313" key="4">
    <source>
        <dbReference type="EMBL" id="CAB4181736.1"/>
    </source>
</evidence>
<feature type="region of interest" description="Disordered" evidence="1">
    <location>
        <begin position="1"/>
        <end position="35"/>
    </location>
</feature>
<name>A0A6J5QYS4_9CAUD</name>